<evidence type="ECO:0000256" key="1">
    <source>
        <dbReference type="ARBA" id="ARBA00022679"/>
    </source>
</evidence>
<gene>
    <name evidence="4" type="ORF">JKL49_14515</name>
</gene>
<dbReference type="Gene3D" id="3.40.630.30">
    <property type="match status" value="1"/>
</dbReference>
<evidence type="ECO:0000256" key="2">
    <source>
        <dbReference type="ARBA" id="ARBA00023315"/>
    </source>
</evidence>
<dbReference type="Proteomes" id="UP000622580">
    <property type="component" value="Unassembled WGS sequence"/>
</dbReference>
<evidence type="ECO:0000259" key="3">
    <source>
        <dbReference type="PROSITE" id="PS51186"/>
    </source>
</evidence>
<keyword evidence="2" id="KW-0012">Acyltransferase</keyword>
<dbReference type="InterPro" id="IPR050832">
    <property type="entry name" value="Bact_Acetyltransf"/>
</dbReference>
<dbReference type="PROSITE" id="PS51186">
    <property type="entry name" value="GNAT"/>
    <property type="match status" value="1"/>
</dbReference>
<feature type="domain" description="N-acetyltransferase" evidence="3">
    <location>
        <begin position="1"/>
        <end position="174"/>
    </location>
</feature>
<evidence type="ECO:0000313" key="5">
    <source>
        <dbReference type="Proteomes" id="UP000622580"/>
    </source>
</evidence>
<dbReference type="CDD" id="cd04301">
    <property type="entry name" value="NAT_SF"/>
    <property type="match status" value="1"/>
</dbReference>
<dbReference type="GO" id="GO:0016747">
    <property type="term" value="F:acyltransferase activity, transferring groups other than amino-acyl groups"/>
    <property type="evidence" value="ECO:0007669"/>
    <property type="project" value="InterPro"/>
</dbReference>
<keyword evidence="1" id="KW-0808">Transferase</keyword>
<keyword evidence="5" id="KW-1185">Reference proteome</keyword>
<dbReference type="EMBL" id="JAGSGD010000001">
    <property type="protein sequence ID" value="MBR7620604.1"/>
    <property type="molecule type" value="Genomic_DNA"/>
</dbReference>
<dbReference type="PANTHER" id="PTHR43877">
    <property type="entry name" value="AMINOALKYLPHOSPHONATE N-ACETYLTRANSFERASE-RELATED-RELATED"/>
    <property type="match status" value="1"/>
</dbReference>
<dbReference type="InterPro" id="IPR000182">
    <property type="entry name" value="GNAT_dom"/>
</dbReference>
<name>A0A941D2Z1_9CAUL</name>
<dbReference type="SUPFAM" id="SSF55729">
    <property type="entry name" value="Acyl-CoA N-acyltransferases (Nat)"/>
    <property type="match status" value="1"/>
</dbReference>
<reference evidence="4" key="1">
    <citation type="submission" date="2021-04" db="EMBL/GenBank/DDBJ databases">
        <title>Draft genome assembly of strain Phenylobacterium sp. 20VBR1 using MiniION and Illumina platforms.</title>
        <authorList>
            <person name="Thomas F.A."/>
            <person name="Krishnan K.P."/>
            <person name="Sinha R.K."/>
        </authorList>
    </citation>
    <scope>NUCLEOTIDE SEQUENCE</scope>
    <source>
        <strain evidence="4">20VBR1</strain>
    </source>
</reference>
<organism evidence="4 5">
    <name type="scientific">Phenylobacterium glaciei</name>
    <dbReference type="NCBI Taxonomy" id="2803784"/>
    <lineage>
        <taxon>Bacteria</taxon>
        <taxon>Pseudomonadati</taxon>
        <taxon>Pseudomonadota</taxon>
        <taxon>Alphaproteobacteria</taxon>
        <taxon>Caulobacterales</taxon>
        <taxon>Caulobacteraceae</taxon>
        <taxon>Phenylobacterium</taxon>
    </lineage>
</organism>
<comment type="caution">
    <text evidence="4">The sequence shown here is derived from an EMBL/GenBank/DDBJ whole genome shotgun (WGS) entry which is preliminary data.</text>
</comment>
<dbReference type="PANTHER" id="PTHR43877:SF2">
    <property type="entry name" value="AMINOALKYLPHOSPHONATE N-ACETYLTRANSFERASE-RELATED"/>
    <property type="match status" value="1"/>
</dbReference>
<proteinExistence type="predicted"/>
<dbReference type="InterPro" id="IPR016181">
    <property type="entry name" value="Acyl_CoA_acyltransferase"/>
</dbReference>
<evidence type="ECO:0000313" key="4">
    <source>
        <dbReference type="EMBL" id="MBR7620604.1"/>
    </source>
</evidence>
<dbReference type="Pfam" id="PF00583">
    <property type="entry name" value="Acetyltransf_1"/>
    <property type="match status" value="1"/>
</dbReference>
<sequence>MPLYRATAADLPAIVDLVNSAYRGETSRQGWTTEADYLEGQRTDLATLARDLAETPGAALFMWRDDPDTPLLGTVWLEPAEAGVWYLGMLTVRPDLQARRLGRTLLHAAEAVAQAKGARRIRMTVVNIRDTLIAWYGRRGYDSTGETRPFPYGDNRFGDPLRDDLAFVVLEKAL</sequence>
<dbReference type="AlphaFoldDB" id="A0A941D2Z1"/>
<dbReference type="RefSeq" id="WP_215341334.1">
    <property type="nucleotide sequence ID" value="NZ_JAGSGD010000001.1"/>
</dbReference>
<accession>A0A941D2Z1</accession>
<protein>
    <submittedName>
        <fullName evidence="4">GNAT family N-acetyltransferase</fullName>
    </submittedName>
</protein>